<accession>A0A810BIS2</accession>
<keyword evidence="3" id="KW-0408">Iron</keyword>
<dbReference type="CDD" id="cd03467">
    <property type="entry name" value="Rieske"/>
    <property type="match status" value="1"/>
</dbReference>
<dbReference type="InterPro" id="IPR017941">
    <property type="entry name" value="Rieske_2Fe-2S"/>
</dbReference>
<dbReference type="Gene3D" id="2.102.10.10">
    <property type="entry name" value="Rieske [2Fe-2S] iron-sulphur domain"/>
    <property type="match status" value="1"/>
</dbReference>
<dbReference type="OMA" id="RIVCHAH"/>
<evidence type="ECO:0000256" key="3">
    <source>
        <dbReference type="ARBA" id="ARBA00023004"/>
    </source>
</evidence>
<dbReference type="GO" id="GO:0046872">
    <property type="term" value="F:metal ion binding"/>
    <property type="evidence" value="ECO:0007669"/>
    <property type="project" value="UniProtKB-KW"/>
</dbReference>
<dbReference type="GO" id="GO:0051537">
    <property type="term" value="F:2 iron, 2 sulfur cluster binding"/>
    <property type="evidence" value="ECO:0007669"/>
    <property type="project" value="UniProtKB-KW"/>
</dbReference>
<dbReference type="EMBL" id="AP023097">
    <property type="protein sequence ID" value="BCE76612.1"/>
    <property type="molecule type" value="Genomic_DNA"/>
</dbReference>
<keyword evidence="4" id="KW-0411">Iron-sulfur</keyword>
<feature type="domain" description="Rieske" evidence="5">
    <location>
        <begin position="13"/>
        <end position="99"/>
    </location>
</feature>
<name>A0A810BIS2_9BRAD</name>
<gene>
    <name evidence="6" type="ORF">XF8B_67230</name>
</gene>
<dbReference type="GeneID" id="46493401"/>
<dbReference type="PANTHER" id="PTHR40261">
    <property type="match status" value="1"/>
</dbReference>
<organism evidence="6">
    <name type="scientific">Bradyrhizobium diazoefficiens</name>
    <dbReference type="NCBI Taxonomy" id="1355477"/>
    <lineage>
        <taxon>Bacteria</taxon>
        <taxon>Pseudomonadati</taxon>
        <taxon>Pseudomonadota</taxon>
        <taxon>Alphaproteobacteria</taxon>
        <taxon>Hyphomicrobiales</taxon>
        <taxon>Nitrobacteraceae</taxon>
        <taxon>Bradyrhizobium</taxon>
    </lineage>
</organism>
<evidence type="ECO:0000256" key="1">
    <source>
        <dbReference type="ARBA" id="ARBA00022714"/>
    </source>
</evidence>
<dbReference type="SUPFAM" id="SSF50022">
    <property type="entry name" value="ISP domain"/>
    <property type="match status" value="1"/>
</dbReference>
<evidence type="ECO:0000256" key="2">
    <source>
        <dbReference type="ARBA" id="ARBA00022723"/>
    </source>
</evidence>
<evidence type="ECO:0000313" key="6">
    <source>
        <dbReference type="EMBL" id="BCE76612.1"/>
    </source>
</evidence>
<protein>
    <submittedName>
        <fullName evidence="6">(2Fe-2S)-binding protein</fullName>
    </submittedName>
</protein>
<dbReference type="PROSITE" id="PS51296">
    <property type="entry name" value="RIESKE"/>
    <property type="match status" value="1"/>
</dbReference>
<evidence type="ECO:0000259" key="5">
    <source>
        <dbReference type="PROSITE" id="PS51296"/>
    </source>
</evidence>
<dbReference type="InterPro" id="IPR036922">
    <property type="entry name" value="Rieske_2Fe-2S_sf"/>
</dbReference>
<dbReference type="AlphaFoldDB" id="A0A810BIS2"/>
<evidence type="ECO:0000256" key="4">
    <source>
        <dbReference type="ARBA" id="ARBA00023014"/>
    </source>
</evidence>
<reference evidence="6" key="1">
    <citation type="submission" date="2020-05" db="EMBL/GenBank/DDBJ databases">
        <title>Complete genome sequence of Bradyrhizobium diazoefficiens XF8 isolated from soybean nodule.</title>
        <authorList>
            <person name="Noda R."/>
            <person name="Kakizaki K."/>
            <person name="Minamisawa K."/>
        </authorList>
    </citation>
    <scope>NUCLEOTIDE SEQUENCE</scope>
    <source>
        <strain evidence="6">XF8</strain>
    </source>
</reference>
<keyword evidence="1" id="KW-0001">2Fe-2S</keyword>
<dbReference type="PANTHER" id="PTHR40261:SF1">
    <property type="entry name" value="RIESKE DOMAIN-CONTAINING PROTEIN"/>
    <property type="match status" value="1"/>
</dbReference>
<proteinExistence type="predicted"/>
<sequence>MVTTSEVKIAGFLRIGRADEIGEGQSRGFDPHDCGEDTMFVVRWGGVLQAWRNACPHVDGAPMAWRKDAYLNADGSRIVCHAHGAEFLPDSGMCVQGPCVGKRLTAVPIIIDLRGELLVKEE</sequence>
<dbReference type="Pfam" id="PF00355">
    <property type="entry name" value="Rieske"/>
    <property type="match status" value="1"/>
</dbReference>
<dbReference type="RefSeq" id="WP_011089166.1">
    <property type="nucleotide sequence ID" value="NZ_CP032617.1"/>
</dbReference>
<keyword evidence="2" id="KW-0479">Metal-binding</keyword>